<evidence type="ECO:0000313" key="2">
    <source>
        <dbReference type="EMBL" id="CAD1835452.1"/>
    </source>
</evidence>
<dbReference type="EMBL" id="LR862153">
    <property type="protein sequence ID" value="CAD1835452.1"/>
    <property type="molecule type" value="Genomic_DNA"/>
</dbReference>
<dbReference type="PANTHER" id="PTHR36403:SF1">
    <property type="entry name" value="PROTEIN COFACTOR ASSEMBLY OF COMPLEX C SUBUNIT B CCB2, CHLOROPLASTIC"/>
    <property type="match status" value="1"/>
</dbReference>
<dbReference type="Pfam" id="PF11152">
    <property type="entry name" value="CCB2_CCB4"/>
    <property type="match status" value="1"/>
</dbReference>
<evidence type="ECO:0000256" key="1">
    <source>
        <dbReference type="SAM" id="MobiDB-lite"/>
    </source>
</evidence>
<organism evidence="2">
    <name type="scientific">Ananas comosus var. bracteatus</name>
    <name type="common">red pineapple</name>
    <dbReference type="NCBI Taxonomy" id="296719"/>
    <lineage>
        <taxon>Eukaryota</taxon>
        <taxon>Viridiplantae</taxon>
        <taxon>Streptophyta</taxon>
        <taxon>Embryophyta</taxon>
        <taxon>Tracheophyta</taxon>
        <taxon>Spermatophyta</taxon>
        <taxon>Magnoliopsida</taxon>
        <taxon>Liliopsida</taxon>
        <taxon>Poales</taxon>
        <taxon>Bromeliaceae</taxon>
        <taxon>Bromelioideae</taxon>
        <taxon>Ananas</taxon>
    </lineage>
</organism>
<sequence length="425" mass="46485">MTYLPCARLTLLHSTITTTNAGAMFDKIIKCGGREVPKFESFSVDPSPSPPRSSPSTMPPPLLSPSSPTEINRRQKWRANASRFFSPPFNPSEPTSTSTSTPTPIPTTITTTTTVAEDASPSEPKTPTLHSSSSISPSSASLSASETNTPSLLFFQATNLNITLCYAIARSDIGPRINQWIGAGFGSLILLNHFLSSSSSAVATSVQLVSSGLCLAAFSLALPYLGRFLEVGRNCSARNVFVELPIRVLECYVLLFHADRQSLPEGSKQIFIMSEELSDTEKEDMAWASYAILRNTNTMSVLIRVNNALCIRGYWNTPEDVSRVAMIELFNSEIQQSGLLDLKDALYFPKFTDSQLGRILPKETLSLLVQPVMSSSKPTTDTTEIEGFVLLASNSNYAYSDKDRAWIRAVASKFQDMTVKEFQGI</sequence>
<gene>
    <name evidence="2" type="ORF">CB5_LOCUS18663</name>
</gene>
<proteinExistence type="predicted"/>
<feature type="compositionally biased region" description="Low complexity" evidence="1">
    <location>
        <begin position="131"/>
        <end position="142"/>
    </location>
</feature>
<dbReference type="InterPro" id="IPR021325">
    <property type="entry name" value="CCB2/CCB4"/>
</dbReference>
<dbReference type="GO" id="GO:0010190">
    <property type="term" value="P:cytochrome b6f complex assembly"/>
    <property type="evidence" value="ECO:0007669"/>
    <property type="project" value="InterPro"/>
</dbReference>
<dbReference type="AlphaFoldDB" id="A0A6V7PX59"/>
<evidence type="ECO:0008006" key="3">
    <source>
        <dbReference type="Google" id="ProtNLM"/>
    </source>
</evidence>
<feature type="region of interest" description="Disordered" evidence="1">
    <location>
        <begin position="40"/>
        <end position="142"/>
    </location>
</feature>
<feature type="compositionally biased region" description="Pro residues" evidence="1">
    <location>
        <begin position="47"/>
        <end position="63"/>
    </location>
</feature>
<accession>A0A6V7PX59</accession>
<feature type="compositionally biased region" description="Low complexity" evidence="1">
    <location>
        <begin position="92"/>
        <end position="114"/>
    </location>
</feature>
<protein>
    <recommendedName>
        <fullName evidence="3">Protein COFACTOR ASSEMBLY OF COMPLEX C SUBUNIT B CCB2, chloroplastic</fullName>
    </recommendedName>
</protein>
<name>A0A6V7PX59_ANACO</name>
<dbReference type="InterPro" id="IPR044970">
    <property type="entry name" value="CCB2"/>
</dbReference>
<reference evidence="2" key="1">
    <citation type="submission" date="2020-07" db="EMBL/GenBank/DDBJ databases">
        <authorList>
            <person name="Lin J."/>
        </authorList>
    </citation>
    <scope>NUCLEOTIDE SEQUENCE</scope>
</reference>
<dbReference type="PANTHER" id="PTHR36403">
    <property type="entry name" value="PROTEIN COFACTOR ASSEMBLY OF COMPLEX C SUBUNIT B CCB2, CHLOROPLASTIC"/>
    <property type="match status" value="1"/>
</dbReference>